<keyword evidence="4 9" id="KW-0732">Signal</keyword>
<keyword evidence="7" id="KW-0539">Nucleus</keyword>
<feature type="transmembrane region" description="Helical" evidence="8">
    <location>
        <begin position="208"/>
        <end position="226"/>
    </location>
</feature>
<proteinExistence type="inferred from homology"/>
<protein>
    <submittedName>
        <fullName evidence="10">Nuclear envelope integral membrane protein 1</fullName>
    </submittedName>
</protein>
<dbReference type="OrthoDB" id="509138at2759"/>
<feature type="transmembrane region" description="Helical" evidence="8">
    <location>
        <begin position="238"/>
        <end position="260"/>
    </location>
</feature>
<reference evidence="10" key="2">
    <citation type="submission" date="2025-08" db="UniProtKB">
        <authorList>
            <consortium name="Ensembl"/>
        </authorList>
    </citation>
    <scope>IDENTIFICATION</scope>
</reference>
<accession>A0A8D3BH55</accession>
<dbReference type="RefSeq" id="XP_035501420.1">
    <property type="nucleotide sequence ID" value="XM_035645527.2"/>
</dbReference>
<evidence type="ECO:0000256" key="1">
    <source>
        <dbReference type="ARBA" id="ARBA00004575"/>
    </source>
</evidence>
<evidence type="ECO:0000256" key="9">
    <source>
        <dbReference type="SAM" id="SignalP"/>
    </source>
</evidence>
<keyword evidence="5 8" id="KW-1133">Transmembrane helix</keyword>
<dbReference type="PANTHER" id="PTHR13598:SF4">
    <property type="entry name" value="NUCLEAR ENVELOPE INTEGRAL MEMBRANE PROTEIN 1"/>
    <property type="match status" value="1"/>
</dbReference>
<dbReference type="GeneTree" id="ENSGT00390000002174"/>
<feature type="chain" id="PRO_5034608527" evidence="9">
    <location>
        <begin position="32"/>
        <end position="438"/>
    </location>
</feature>
<dbReference type="GO" id="GO:0001556">
    <property type="term" value="P:oocyte maturation"/>
    <property type="evidence" value="ECO:0007669"/>
    <property type="project" value="Ensembl"/>
</dbReference>
<name>A0A8D3BH55_SCOMX</name>
<evidence type="ECO:0000256" key="7">
    <source>
        <dbReference type="ARBA" id="ARBA00023242"/>
    </source>
</evidence>
<organism evidence="10 11">
    <name type="scientific">Scophthalmus maximus</name>
    <name type="common">Turbot</name>
    <name type="synonym">Psetta maxima</name>
    <dbReference type="NCBI Taxonomy" id="52904"/>
    <lineage>
        <taxon>Eukaryota</taxon>
        <taxon>Metazoa</taxon>
        <taxon>Chordata</taxon>
        <taxon>Craniata</taxon>
        <taxon>Vertebrata</taxon>
        <taxon>Euteleostomi</taxon>
        <taxon>Actinopterygii</taxon>
        <taxon>Neopterygii</taxon>
        <taxon>Teleostei</taxon>
        <taxon>Neoteleostei</taxon>
        <taxon>Acanthomorphata</taxon>
        <taxon>Carangaria</taxon>
        <taxon>Pleuronectiformes</taxon>
        <taxon>Pleuronectoidei</taxon>
        <taxon>Scophthalmidae</taxon>
        <taxon>Scophthalmus</taxon>
    </lineage>
</organism>
<comment type="subcellular location">
    <subcellularLocation>
        <location evidence="1">Nucleus inner membrane</location>
        <topology evidence="1">Multi-pass membrane protein</topology>
        <orientation evidence="1">Nucleoplasmic side</orientation>
    </subcellularLocation>
</comment>
<feature type="transmembrane region" description="Helical" evidence="8">
    <location>
        <begin position="152"/>
        <end position="169"/>
    </location>
</feature>
<dbReference type="Pfam" id="PF10225">
    <property type="entry name" value="NEMP"/>
    <property type="match status" value="1"/>
</dbReference>
<evidence type="ECO:0000256" key="4">
    <source>
        <dbReference type="ARBA" id="ARBA00022729"/>
    </source>
</evidence>
<feature type="transmembrane region" description="Helical" evidence="8">
    <location>
        <begin position="176"/>
        <end position="202"/>
    </location>
</feature>
<dbReference type="PANTHER" id="PTHR13598">
    <property type="entry name" value="AT07567P-RELATED"/>
    <property type="match status" value="1"/>
</dbReference>
<feature type="signal peptide" evidence="9">
    <location>
        <begin position="1"/>
        <end position="31"/>
    </location>
</feature>
<dbReference type="KEGG" id="smau:118317078"/>
<dbReference type="Ensembl" id="ENSSMAT00000034588.2">
    <property type="protein sequence ID" value="ENSSMAP00000034149.1"/>
    <property type="gene ID" value="ENSSMAG00000020897.2"/>
</dbReference>
<keyword evidence="6 8" id="KW-0472">Membrane</keyword>
<feature type="transmembrane region" description="Helical" evidence="8">
    <location>
        <begin position="280"/>
        <end position="302"/>
    </location>
</feature>
<dbReference type="InterPro" id="IPR019358">
    <property type="entry name" value="NEMP_fam"/>
</dbReference>
<dbReference type="AlphaFoldDB" id="A0A8D3BH55"/>
<dbReference type="Proteomes" id="UP000694558">
    <property type="component" value="Chromosome 11"/>
</dbReference>
<evidence type="ECO:0000256" key="6">
    <source>
        <dbReference type="ARBA" id="ARBA00023136"/>
    </source>
</evidence>
<dbReference type="GO" id="GO:0005637">
    <property type="term" value="C:nuclear inner membrane"/>
    <property type="evidence" value="ECO:0007669"/>
    <property type="project" value="UniProtKB-SubCell"/>
</dbReference>
<evidence type="ECO:0000313" key="10">
    <source>
        <dbReference type="Ensembl" id="ENSSMAP00000034149.1"/>
    </source>
</evidence>
<comment type="similarity">
    <text evidence="2">Belongs to the NEMP family.</text>
</comment>
<evidence type="ECO:0000256" key="3">
    <source>
        <dbReference type="ARBA" id="ARBA00022692"/>
    </source>
</evidence>
<dbReference type="GeneID" id="118317078"/>
<dbReference type="OMA" id="MAGCMKM"/>
<gene>
    <name evidence="10" type="primary">nemp1</name>
</gene>
<keyword evidence="3 8" id="KW-0812">Transmembrane</keyword>
<sequence length="438" mass="50275">MAGGMKMTNGSFCKLIVSITALLLAFSPRSSHQDSGNNSPVIDLQDGEQYVLSGSNRFCYTNSIVPTWRQTWTRIQVKVWSSSVFKVLVAEGEEELQELDRFTVWGWCQSLLRERLNETTINIGLFSKKTCFMIDPSAKTQYTVKPLRKFDIYLFLVFLSGALLLVFADSLSRSQIFYYSAGMSTGMIASLIILFFILARFLPKKSPFYLLIVGGWSFSLYAIQLVCRNLSIILREHWHMAIGYVGVVGFLSFVVCYRYGPLVDEKSVNILSWTLQLFGLLLIYLGIQIQQVAFAIMVATLLSKNLEYPVSVAVAAWRICIPVLFRKFRPYVHWKPEPRRLLTEEEYQREAEEETRRALDELRKHCNSPEFSPWKAVSRLQSPQRFADFIEGSPHLMPNEVSVHAQEYGFGGSFFEDEFFDTDDEEDDNNMTPLMKPE</sequence>
<reference evidence="10" key="1">
    <citation type="submission" date="2023-05" db="EMBL/GenBank/DDBJ databases">
        <title>High-quality long-read genome of Scophthalmus maximus.</title>
        <authorList>
            <person name="Lien S."/>
            <person name="Martinez P."/>
        </authorList>
    </citation>
    <scope>NUCLEOTIDE SEQUENCE [LARGE SCALE GENOMIC DNA]</scope>
</reference>
<evidence type="ECO:0000313" key="11">
    <source>
        <dbReference type="Proteomes" id="UP000694558"/>
    </source>
</evidence>
<dbReference type="CTD" id="23306"/>
<evidence type="ECO:0000256" key="5">
    <source>
        <dbReference type="ARBA" id="ARBA00022989"/>
    </source>
</evidence>
<evidence type="ECO:0000256" key="8">
    <source>
        <dbReference type="SAM" id="Phobius"/>
    </source>
</evidence>
<evidence type="ECO:0000256" key="2">
    <source>
        <dbReference type="ARBA" id="ARBA00005748"/>
    </source>
</evidence>